<keyword evidence="3" id="KW-0645">Protease</keyword>
<evidence type="ECO:0000313" key="21">
    <source>
        <dbReference type="Proteomes" id="UP000265800"/>
    </source>
</evidence>
<keyword evidence="4" id="KW-0328">Glycosyltransferase</keyword>
<evidence type="ECO:0000259" key="19">
    <source>
        <dbReference type="Pfam" id="PF00912"/>
    </source>
</evidence>
<dbReference type="OrthoDB" id="9766909at2"/>
<feature type="domain" description="Penicillin-binding protein transpeptidase" evidence="18">
    <location>
        <begin position="350"/>
        <end position="584"/>
    </location>
</feature>
<evidence type="ECO:0000256" key="1">
    <source>
        <dbReference type="ARBA" id="ARBA00004370"/>
    </source>
</evidence>
<keyword evidence="5" id="KW-0808">Transferase</keyword>
<evidence type="ECO:0000256" key="13">
    <source>
        <dbReference type="ARBA" id="ARBA00023316"/>
    </source>
</evidence>
<keyword evidence="7" id="KW-0378">Hydrolase</keyword>
<dbReference type="EMBL" id="QWKZ01000120">
    <property type="protein sequence ID" value="RIH82176.1"/>
    <property type="molecule type" value="Genomic_DNA"/>
</dbReference>
<organism evidence="20 21">
    <name type="scientific">Meiothermus luteus</name>
    <dbReference type="NCBI Taxonomy" id="2026184"/>
    <lineage>
        <taxon>Bacteria</taxon>
        <taxon>Thermotogati</taxon>
        <taxon>Deinococcota</taxon>
        <taxon>Deinococci</taxon>
        <taxon>Thermales</taxon>
        <taxon>Thermaceae</taxon>
        <taxon>Meiothermus</taxon>
    </lineage>
</organism>
<dbReference type="InterPro" id="IPR012338">
    <property type="entry name" value="Beta-lactam/transpept-like"/>
</dbReference>
<proteinExistence type="predicted"/>
<keyword evidence="21" id="KW-1185">Reference proteome</keyword>
<reference evidence="20 21" key="1">
    <citation type="submission" date="2018-08" db="EMBL/GenBank/DDBJ databases">
        <title>Meiothermus luteus KCTC 52599 genome sequencing project.</title>
        <authorList>
            <person name="Da Costa M.S."/>
            <person name="Albuquerque L."/>
            <person name="Raposo P."/>
            <person name="Froufe H.J.C."/>
            <person name="Barroso C.S."/>
            <person name="Egas C."/>
        </authorList>
    </citation>
    <scope>NUCLEOTIDE SEQUENCE [LARGE SCALE GENOMIC DNA]</scope>
    <source>
        <strain evidence="20 21">KCTC 52599</strain>
    </source>
</reference>
<keyword evidence="9" id="KW-0573">Peptidoglycan synthesis</keyword>
<evidence type="ECO:0000256" key="6">
    <source>
        <dbReference type="ARBA" id="ARBA00022692"/>
    </source>
</evidence>
<dbReference type="PANTHER" id="PTHR32282">
    <property type="entry name" value="BINDING PROTEIN TRANSPEPTIDASE, PUTATIVE-RELATED"/>
    <property type="match status" value="1"/>
</dbReference>
<feature type="transmembrane region" description="Helical" evidence="17">
    <location>
        <begin position="7"/>
        <end position="30"/>
    </location>
</feature>
<name>A0A399EEH3_9DEIN</name>
<dbReference type="Gene3D" id="1.10.3810.10">
    <property type="entry name" value="Biosynthetic peptidoglycan transglycosylase-like"/>
    <property type="match status" value="1"/>
</dbReference>
<evidence type="ECO:0000259" key="18">
    <source>
        <dbReference type="Pfam" id="PF00905"/>
    </source>
</evidence>
<evidence type="ECO:0000256" key="12">
    <source>
        <dbReference type="ARBA" id="ARBA00023268"/>
    </source>
</evidence>
<dbReference type="GO" id="GO:0006508">
    <property type="term" value="P:proteolysis"/>
    <property type="evidence" value="ECO:0007669"/>
    <property type="project" value="UniProtKB-KW"/>
</dbReference>
<evidence type="ECO:0000256" key="10">
    <source>
        <dbReference type="ARBA" id="ARBA00022989"/>
    </source>
</evidence>
<feature type="compositionally biased region" description="Low complexity" evidence="16">
    <location>
        <begin position="678"/>
        <end position="699"/>
    </location>
</feature>
<dbReference type="GO" id="GO:0008360">
    <property type="term" value="P:regulation of cell shape"/>
    <property type="evidence" value="ECO:0007669"/>
    <property type="project" value="UniProtKB-KW"/>
</dbReference>
<dbReference type="RefSeq" id="WP_119361087.1">
    <property type="nucleotide sequence ID" value="NZ_QWKZ01000120.1"/>
</dbReference>
<dbReference type="GO" id="GO:0008658">
    <property type="term" value="F:penicillin binding"/>
    <property type="evidence" value="ECO:0007669"/>
    <property type="project" value="InterPro"/>
</dbReference>
<keyword evidence="6 17" id="KW-0812">Transmembrane</keyword>
<evidence type="ECO:0000256" key="14">
    <source>
        <dbReference type="ARBA" id="ARBA00044770"/>
    </source>
</evidence>
<dbReference type="GO" id="GO:0004180">
    <property type="term" value="F:carboxypeptidase activity"/>
    <property type="evidence" value="ECO:0007669"/>
    <property type="project" value="UniProtKB-KW"/>
</dbReference>
<keyword evidence="2" id="KW-0121">Carboxypeptidase</keyword>
<evidence type="ECO:0000256" key="17">
    <source>
        <dbReference type="SAM" id="Phobius"/>
    </source>
</evidence>
<feature type="region of interest" description="Disordered" evidence="16">
    <location>
        <begin position="678"/>
        <end position="707"/>
    </location>
</feature>
<evidence type="ECO:0000256" key="5">
    <source>
        <dbReference type="ARBA" id="ARBA00022679"/>
    </source>
</evidence>
<dbReference type="InterPro" id="IPR023346">
    <property type="entry name" value="Lysozyme-like_dom_sf"/>
</dbReference>
<evidence type="ECO:0000256" key="16">
    <source>
        <dbReference type="SAM" id="MobiDB-lite"/>
    </source>
</evidence>
<keyword evidence="13" id="KW-0961">Cell wall biogenesis/degradation</keyword>
<keyword evidence="10 17" id="KW-1133">Transmembrane helix</keyword>
<dbReference type="InterPro" id="IPR036950">
    <property type="entry name" value="PBP_transglycosylase"/>
</dbReference>
<comment type="caution">
    <text evidence="20">The sequence shown here is derived from an EMBL/GenBank/DDBJ whole genome shotgun (WGS) entry which is preliminary data.</text>
</comment>
<dbReference type="Proteomes" id="UP000265800">
    <property type="component" value="Unassembled WGS sequence"/>
</dbReference>
<dbReference type="GO" id="GO:0030288">
    <property type="term" value="C:outer membrane-bounded periplasmic space"/>
    <property type="evidence" value="ECO:0007669"/>
    <property type="project" value="TreeGrafter"/>
</dbReference>
<dbReference type="SUPFAM" id="SSF53955">
    <property type="entry name" value="Lysozyme-like"/>
    <property type="match status" value="1"/>
</dbReference>
<evidence type="ECO:0000256" key="4">
    <source>
        <dbReference type="ARBA" id="ARBA00022676"/>
    </source>
</evidence>
<dbReference type="GO" id="GO:0009252">
    <property type="term" value="P:peptidoglycan biosynthetic process"/>
    <property type="evidence" value="ECO:0007669"/>
    <property type="project" value="UniProtKB-KW"/>
</dbReference>
<dbReference type="AlphaFoldDB" id="A0A399EEH3"/>
<keyword evidence="12" id="KW-0511">Multifunctional enzyme</keyword>
<dbReference type="Pfam" id="PF00905">
    <property type="entry name" value="Transpeptidase"/>
    <property type="match status" value="1"/>
</dbReference>
<dbReference type="EC" id="2.4.99.28" evidence="14"/>
<dbReference type="GO" id="GO:0008955">
    <property type="term" value="F:peptidoglycan glycosyltransferase activity"/>
    <property type="evidence" value="ECO:0007669"/>
    <property type="project" value="UniProtKB-EC"/>
</dbReference>
<comment type="catalytic activity">
    <reaction evidence="15">
        <text>[GlcNAc-(1-&gt;4)-Mur2Ac(oyl-L-Ala-gamma-D-Glu-L-Lys-D-Ala-D-Ala)](n)-di-trans,octa-cis-undecaprenyl diphosphate + beta-D-GlcNAc-(1-&gt;4)-Mur2Ac(oyl-L-Ala-gamma-D-Glu-L-Lys-D-Ala-D-Ala)-di-trans,octa-cis-undecaprenyl diphosphate = [GlcNAc-(1-&gt;4)-Mur2Ac(oyl-L-Ala-gamma-D-Glu-L-Lys-D-Ala-D-Ala)](n+1)-di-trans,octa-cis-undecaprenyl diphosphate + di-trans,octa-cis-undecaprenyl diphosphate + H(+)</text>
        <dbReference type="Rhea" id="RHEA:23708"/>
        <dbReference type="Rhea" id="RHEA-COMP:9602"/>
        <dbReference type="Rhea" id="RHEA-COMP:9603"/>
        <dbReference type="ChEBI" id="CHEBI:15378"/>
        <dbReference type="ChEBI" id="CHEBI:58405"/>
        <dbReference type="ChEBI" id="CHEBI:60033"/>
        <dbReference type="ChEBI" id="CHEBI:78435"/>
        <dbReference type="EC" id="2.4.99.28"/>
    </reaction>
</comment>
<dbReference type="GO" id="GO:0016020">
    <property type="term" value="C:membrane"/>
    <property type="evidence" value="ECO:0007669"/>
    <property type="project" value="UniProtKB-SubCell"/>
</dbReference>
<dbReference type="Pfam" id="PF00912">
    <property type="entry name" value="Transgly"/>
    <property type="match status" value="1"/>
</dbReference>
<dbReference type="InterPro" id="IPR001264">
    <property type="entry name" value="Glyco_trans_51"/>
</dbReference>
<evidence type="ECO:0000256" key="9">
    <source>
        <dbReference type="ARBA" id="ARBA00022984"/>
    </source>
</evidence>
<dbReference type="SUPFAM" id="SSF56601">
    <property type="entry name" value="beta-lactamase/transpeptidase-like"/>
    <property type="match status" value="1"/>
</dbReference>
<evidence type="ECO:0000256" key="3">
    <source>
        <dbReference type="ARBA" id="ARBA00022670"/>
    </source>
</evidence>
<evidence type="ECO:0000256" key="2">
    <source>
        <dbReference type="ARBA" id="ARBA00022645"/>
    </source>
</evidence>
<accession>A0A399EEH3</accession>
<protein>
    <recommendedName>
        <fullName evidence="14">peptidoglycan glycosyltransferase</fullName>
        <ecNumber evidence="14">2.4.99.28</ecNumber>
    </recommendedName>
</protein>
<feature type="domain" description="Glycosyl transferase family 51" evidence="19">
    <location>
        <begin position="69"/>
        <end position="239"/>
    </location>
</feature>
<dbReference type="PANTHER" id="PTHR32282:SF27">
    <property type="entry name" value="PENICILLIN-BINDING PROTEIN 1A"/>
    <property type="match status" value="1"/>
</dbReference>
<evidence type="ECO:0000256" key="8">
    <source>
        <dbReference type="ARBA" id="ARBA00022960"/>
    </source>
</evidence>
<dbReference type="GO" id="GO:0071555">
    <property type="term" value="P:cell wall organization"/>
    <property type="evidence" value="ECO:0007669"/>
    <property type="project" value="UniProtKB-KW"/>
</dbReference>
<dbReference type="Gene3D" id="3.40.710.10">
    <property type="entry name" value="DD-peptidase/beta-lactamase superfamily"/>
    <property type="match status" value="1"/>
</dbReference>
<dbReference type="InterPro" id="IPR050396">
    <property type="entry name" value="Glycosyltr_51/Transpeptidase"/>
</dbReference>
<gene>
    <name evidence="20" type="primary">pbpG</name>
    <name evidence="20" type="ORF">Mlute_02575</name>
</gene>
<evidence type="ECO:0000256" key="11">
    <source>
        <dbReference type="ARBA" id="ARBA00023136"/>
    </source>
</evidence>
<keyword evidence="11 17" id="KW-0472">Membrane</keyword>
<evidence type="ECO:0000256" key="15">
    <source>
        <dbReference type="ARBA" id="ARBA00049902"/>
    </source>
</evidence>
<comment type="subcellular location">
    <subcellularLocation>
        <location evidence="1">Membrane</location>
    </subcellularLocation>
</comment>
<dbReference type="InterPro" id="IPR001460">
    <property type="entry name" value="PCN-bd_Tpept"/>
</dbReference>
<evidence type="ECO:0000256" key="7">
    <source>
        <dbReference type="ARBA" id="ARBA00022801"/>
    </source>
</evidence>
<keyword evidence="8" id="KW-0133">Cell shape</keyword>
<sequence>MRGLLRILKVIFVAALLGSLVGAAYVAWLLTRDLPSLEALDNLRFTATSTFYTRDGVPIADLASVEDGRAIARQLVRLSEVSPAVVVAVVVSEDQRFFKHYGVDFVRLLGGLYYTLRGDLQGGSTITTQVVKNTLLRELALERRGISGLERKLKEFPLALQVERRYSKEEILEMYFNVVPWGGNAQGIWAAAQAYFGKEPSELNLAEGAYLAVLIPAPNTRYLDYPSTRRRMRVLLNNMVAEGWISPEEAESAWRYKLIPKGWEVSYDEAGNLKSAKLTDPSARIIPERNVRMAPYFVYEVQRYLKEKIGSDKLRNQGGLRIITTLDLRMQAAAEKAVSGRRLPDQAQLALVALEPNSGEVLAMVGARPGTEGEFNRATQAWRSPGSAIKPFTYGVALEAGWTQATTVLDAPIEYRTPQGVWRPKNFDGTYLNRPVSIRYAFDRSLNLPAIRTAEAIGVQRLGDKLRAAGFRLTGNMAVLANAIGGGAEITPMGLAAAYASFVNGGYWVEPRLVLWVEDSEGRIVYQPEGKKTLLWTPQVAYQIWDMLKGYVYDVPPGFRSSLAWQARIPGRVVGGKTGTSDQAIDLWFAGATRGLVATLWVGRDDHKPQRMGGVEPSSSVVNPPIWRDFVEEALRGRPAGDFPQPPGLVEASFDLLTGNPSASGVTAVFPASQAERLLSPTPQSTPVSTPPGSSLPPTYVRQPGPAVASNSTYQTIALDRNTGCLATPETPTERLVWLQVSESQLSAYRCR</sequence>
<evidence type="ECO:0000313" key="20">
    <source>
        <dbReference type="EMBL" id="RIH82176.1"/>
    </source>
</evidence>